<reference evidence="3 6" key="2">
    <citation type="journal article" date="2014" name="BMC Genomics">
        <title>An improved genome release (version Mt4.0) for the model legume Medicago truncatula.</title>
        <authorList>
            <person name="Tang H."/>
            <person name="Krishnakumar V."/>
            <person name="Bidwell S."/>
            <person name="Rosen B."/>
            <person name="Chan A."/>
            <person name="Zhou S."/>
            <person name="Gentzbittel L."/>
            <person name="Childs K.L."/>
            <person name="Yandell M."/>
            <person name="Gundlach H."/>
            <person name="Mayer K.F."/>
            <person name="Schwartz D.C."/>
            <person name="Town C.D."/>
        </authorList>
    </citation>
    <scope>GENOME REANNOTATION</scope>
    <source>
        <strain evidence="3">A17</strain>
        <strain evidence="5 6">cv. Jemalong A17</strain>
    </source>
</reference>
<feature type="chain" id="PRO_5014499632" evidence="1">
    <location>
        <begin position="23"/>
        <end position="56"/>
    </location>
</feature>
<reference evidence="5" key="3">
    <citation type="submission" date="2015-04" db="UniProtKB">
        <authorList>
            <consortium name="EnsemblPlants"/>
        </authorList>
    </citation>
    <scope>IDENTIFICATION</scope>
    <source>
        <strain evidence="5">cv. Jemalong A17</strain>
    </source>
</reference>
<keyword evidence="1" id="KW-0732">Signal</keyword>
<feature type="domain" description="Late nodulin" evidence="2">
    <location>
        <begin position="1"/>
        <end position="53"/>
    </location>
</feature>
<evidence type="ECO:0000256" key="1">
    <source>
        <dbReference type="SAM" id="SignalP"/>
    </source>
</evidence>
<reference evidence="3 6" key="1">
    <citation type="journal article" date="2011" name="Nature">
        <title>The Medicago genome provides insight into the evolution of rhizobial symbioses.</title>
        <authorList>
            <person name="Young N.D."/>
            <person name="Debelle F."/>
            <person name="Oldroyd G.E."/>
            <person name="Geurts R."/>
            <person name="Cannon S.B."/>
            <person name="Udvardi M.K."/>
            <person name="Benedito V.A."/>
            <person name="Mayer K.F."/>
            <person name="Gouzy J."/>
            <person name="Schoof H."/>
            <person name="Van de Peer Y."/>
            <person name="Proost S."/>
            <person name="Cook D.R."/>
            <person name="Meyers B.C."/>
            <person name="Spannagl M."/>
            <person name="Cheung F."/>
            <person name="De Mita S."/>
            <person name="Krishnakumar V."/>
            <person name="Gundlach H."/>
            <person name="Zhou S."/>
            <person name="Mudge J."/>
            <person name="Bharti A.K."/>
            <person name="Murray J.D."/>
            <person name="Naoumkina M.A."/>
            <person name="Rosen B."/>
            <person name="Silverstein K.A."/>
            <person name="Tang H."/>
            <person name="Rombauts S."/>
            <person name="Zhao P.X."/>
            <person name="Zhou P."/>
            <person name="Barbe V."/>
            <person name="Bardou P."/>
            <person name="Bechner M."/>
            <person name="Bellec A."/>
            <person name="Berger A."/>
            <person name="Berges H."/>
            <person name="Bidwell S."/>
            <person name="Bisseling T."/>
            <person name="Choisne N."/>
            <person name="Couloux A."/>
            <person name="Denny R."/>
            <person name="Deshpande S."/>
            <person name="Dai X."/>
            <person name="Doyle J.J."/>
            <person name="Dudez A.M."/>
            <person name="Farmer A.D."/>
            <person name="Fouteau S."/>
            <person name="Franken C."/>
            <person name="Gibelin C."/>
            <person name="Gish J."/>
            <person name="Goldstein S."/>
            <person name="Gonzalez A.J."/>
            <person name="Green P.J."/>
            <person name="Hallab A."/>
            <person name="Hartog M."/>
            <person name="Hua A."/>
            <person name="Humphray S.J."/>
            <person name="Jeong D.H."/>
            <person name="Jing Y."/>
            <person name="Jocker A."/>
            <person name="Kenton S.M."/>
            <person name="Kim D.J."/>
            <person name="Klee K."/>
            <person name="Lai H."/>
            <person name="Lang C."/>
            <person name="Lin S."/>
            <person name="Macmil S.L."/>
            <person name="Magdelenat G."/>
            <person name="Matthews L."/>
            <person name="McCorrison J."/>
            <person name="Monaghan E.L."/>
            <person name="Mun J.H."/>
            <person name="Najar F.Z."/>
            <person name="Nicholson C."/>
            <person name="Noirot C."/>
            <person name="O'Bleness M."/>
            <person name="Paule C.R."/>
            <person name="Poulain J."/>
            <person name="Prion F."/>
            <person name="Qin B."/>
            <person name="Qu C."/>
            <person name="Retzel E.F."/>
            <person name="Riddle C."/>
            <person name="Sallet E."/>
            <person name="Samain S."/>
            <person name="Samson N."/>
            <person name="Sanders I."/>
            <person name="Saurat O."/>
            <person name="Scarpelli C."/>
            <person name="Schiex T."/>
            <person name="Segurens B."/>
            <person name="Severin A.J."/>
            <person name="Sherrier D.J."/>
            <person name="Shi R."/>
            <person name="Sims S."/>
            <person name="Singer S.R."/>
            <person name="Sinharoy S."/>
            <person name="Sterck L."/>
            <person name="Viollet A."/>
            <person name="Wang B.B."/>
            <person name="Wang K."/>
            <person name="Wang M."/>
            <person name="Wang X."/>
            <person name="Warfsmann J."/>
            <person name="Weissenbach J."/>
            <person name="White D.D."/>
            <person name="White J.D."/>
            <person name="Wiley G.B."/>
            <person name="Wincker P."/>
            <person name="Xing Y."/>
            <person name="Yang L."/>
            <person name="Yao Z."/>
            <person name="Ying F."/>
            <person name="Zhai J."/>
            <person name="Zhou L."/>
            <person name="Zuber A."/>
            <person name="Denarie J."/>
            <person name="Dixon R.A."/>
            <person name="May G.D."/>
            <person name="Schwartz D.C."/>
            <person name="Rogers J."/>
            <person name="Quetier F."/>
            <person name="Town C.D."/>
            <person name="Roe B.A."/>
        </authorList>
    </citation>
    <scope>NUCLEOTIDE SEQUENCE [LARGE SCALE GENOMIC DNA]</scope>
    <source>
        <strain evidence="3">A17</strain>
        <strain evidence="5 6">cv. Jemalong A17</strain>
    </source>
</reference>
<evidence type="ECO:0000313" key="3">
    <source>
        <dbReference type="EMBL" id="KEH24825.1"/>
    </source>
</evidence>
<evidence type="ECO:0000313" key="6">
    <source>
        <dbReference type="Proteomes" id="UP000002051"/>
    </source>
</evidence>
<feature type="signal peptide" evidence="1">
    <location>
        <begin position="1"/>
        <end position="22"/>
    </location>
</feature>
<dbReference type="EnsemblPlants" id="KEH24825">
    <property type="protein sequence ID" value="KEH24825"/>
    <property type="gene ID" value="MTR_6g006500"/>
</dbReference>
<reference evidence="4" key="4">
    <citation type="journal article" date="2018" name="Nat. Plants">
        <title>Whole-genome landscape of Medicago truncatula symbiotic genes.</title>
        <authorList>
            <person name="Pecrix Y."/>
            <person name="Gamas P."/>
            <person name="Carrere S."/>
        </authorList>
    </citation>
    <scope>NUCLEOTIDE SEQUENCE</scope>
    <source>
        <tissue evidence="4">Leaves</tissue>
    </source>
</reference>
<keyword evidence="6" id="KW-1185">Reference proteome</keyword>
<dbReference type="Pfam" id="PF07127">
    <property type="entry name" value="Nodulin_late"/>
    <property type="match status" value="1"/>
</dbReference>
<dbReference type="Gramene" id="rna34020">
    <property type="protein sequence ID" value="RHN49801.1"/>
    <property type="gene ID" value="gene34020"/>
</dbReference>
<dbReference type="Proteomes" id="UP000265566">
    <property type="component" value="Chromosome 6"/>
</dbReference>
<accession>A0A072UGC5</accession>
<proteinExistence type="predicted"/>
<dbReference type="InterPro" id="IPR009810">
    <property type="entry name" value="Nodulin_late_dom"/>
</dbReference>
<gene>
    <name evidence="3" type="ordered locus">MTR_6g006500</name>
    <name evidence="4" type="ORF">MtrunA17_Chr6g0450521</name>
</gene>
<dbReference type="EMBL" id="CM001222">
    <property type="protein sequence ID" value="KEH24825.1"/>
    <property type="molecule type" value="Genomic_DNA"/>
</dbReference>
<name>A0A072UGC5_MEDTR</name>
<dbReference type="EMBL" id="PSQE01000006">
    <property type="protein sequence ID" value="RHN49801.1"/>
    <property type="molecule type" value="Genomic_DNA"/>
</dbReference>
<dbReference type="Proteomes" id="UP000002051">
    <property type="component" value="Chromosome 6"/>
</dbReference>
<evidence type="ECO:0000313" key="5">
    <source>
        <dbReference type="EnsemblPlants" id="KEH24825"/>
    </source>
</evidence>
<sequence>MDAVLKFVYTMILYLFLLHVIAEDFPFHKCEKDEDCLEICADDQMAMCILNVCFCY</sequence>
<organism evidence="3 6">
    <name type="scientific">Medicago truncatula</name>
    <name type="common">Barrel medic</name>
    <name type="synonym">Medicago tribuloides</name>
    <dbReference type="NCBI Taxonomy" id="3880"/>
    <lineage>
        <taxon>Eukaryota</taxon>
        <taxon>Viridiplantae</taxon>
        <taxon>Streptophyta</taxon>
        <taxon>Embryophyta</taxon>
        <taxon>Tracheophyta</taxon>
        <taxon>Spermatophyta</taxon>
        <taxon>Magnoliopsida</taxon>
        <taxon>eudicotyledons</taxon>
        <taxon>Gunneridae</taxon>
        <taxon>Pentapetalae</taxon>
        <taxon>rosids</taxon>
        <taxon>fabids</taxon>
        <taxon>Fabales</taxon>
        <taxon>Fabaceae</taxon>
        <taxon>Papilionoideae</taxon>
        <taxon>50 kb inversion clade</taxon>
        <taxon>NPAAA clade</taxon>
        <taxon>Hologalegina</taxon>
        <taxon>IRL clade</taxon>
        <taxon>Trifolieae</taxon>
        <taxon>Medicago</taxon>
    </lineage>
</organism>
<dbReference type="GO" id="GO:0046872">
    <property type="term" value="F:metal ion binding"/>
    <property type="evidence" value="ECO:0007669"/>
    <property type="project" value="InterPro"/>
</dbReference>
<evidence type="ECO:0000259" key="2">
    <source>
        <dbReference type="Pfam" id="PF07127"/>
    </source>
</evidence>
<evidence type="ECO:0000313" key="4">
    <source>
        <dbReference type="EMBL" id="RHN49801.1"/>
    </source>
</evidence>
<dbReference type="AlphaFoldDB" id="A0A072UGC5"/>
<protein>
    <submittedName>
        <fullName evidence="3">Nodule Cysteine-Rich (NCR) secreted peptide</fullName>
    </submittedName>
    <submittedName>
        <fullName evidence="4">Putative Late nodulin</fullName>
    </submittedName>
</protein>
<dbReference type="HOGENOM" id="CLU_181053_9_1_1"/>